<dbReference type="GO" id="GO:0016020">
    <property type="term" value="C:membrane"/>
    <property type="evidence" value="ECO:0007669"/>
    <property type="project" value="InterPro"/>
</dbReference>
<dbReference type="InterPro" id="IPR036026">
    <property type="entry name" value="Seven-hairpin_glycosidases"/>
</dbReference>
<reference evidence="11" key="2">
    <citation type="submission" date="2023-05" db="EMBL/GenBank/DDBJ databases">
        <authorList>
            <consortium name="Lawrence Berkeley National Laboratory"/>
            <person name="Steindorff A."/>
            <person name="Hensen N."/>
            <person name="Bonometti L."/>
            <person name="Westerberg I."/>
            <person name="Brannstrom I.O."/>
            <person name="Guillou S."/>
            <person name="Cros-Aarteil S."/>
            <person name="Calhoun S."/>
            <person name="Haridas S."/>
            <person name="Kuo A."/>
            <person name="Mondo S."/>
            <person name="Pangilinan J."/>
            <person name="Riley R."/>
            <person name="Labutti K."/>
            <person name="Andreopoulos B."/>
            <person name="Lipzen A."/>
            <person name="Chen C."/>
            <person name="Yanf M."/>
            <person name="Daum C."/>
            <person name="Ng V."/>
            <person name="Clum A."/>
            <person name="Ohm R."/>
            <person name="Martin F."/>
            <person name="Silar P."/>
            <person name="Natvig D."/>
            <person name="Lalanne C."/>
            <person name="Gautier V."/>
            <person name="Ament-Velasquez S.L."/>
            <person name="Kruys A."/>
            <person name="Hutchinson M.I."/>
            <person name="Powell A.J."/>
            <person name="Barry K."/>
            <person name="Miller A.N."/>
            <person name="Grigoriev I.V."/>
            <person name="Debuchy R."/>
            <person name="Gladieux P."/>
            <person name="Thoren M.H."/>
            <person name="Johannesson H."/>
        </authorList>
    </citation>
    <scope>NUCLEOTIDE SEQUENCE</scope>
    <source>
        <strain evidence="11">CBS 508.74</strain>
    </source>
</reference>
<organism evidence="11 12">
    <name type="scientific">Canariomyces notabilis</name>
    <dbReference type="NCBI Taxonomy" id="2074819"/>
    <lineage>
        <taxon>Eukaryota</taxon>
        <taxon>Fungi</taxon>
        <taxon>Dikarya</taxon>
        <taxon>Ascomycota</taxon>
        <taxon>Pezizomycotina</taxon>
        <taxon>Sordariomycetes</taxon>
        <taxon>Sordariomycetidae</taxon>
        <taxon>Sordariales</taxon>
        <taxon>Chaetomiaceae</taxon>
        <taxon>Canariomyces</taxon>
    </lineage>
</organism>
<feature type="active site" evidence="6">
    <location>
        <position position="482"/>
    </location>
</feature>
<dbReference type="InterPro" id="IPR012341">
    <property type="entry name" value="6hp_glycosidase-like_sf"/>
</dbReference>
<evidence type="ECO:0000256" key="2">
    <source>
        <dbReference type="ARBA" id="ARBA00004922"/>
    </source>
</evidence>
<keyword evidence="12" id="KW-1185">Reference proteome</keyword>
<feature type="chain" id="PRO_5042847423" description="alpha-1,2-Mannosidase" evidence="10">
    <location>
        <begin position="37"/>
        <end position="578"/>
    </location>
</feature>
<comment type="cofactor">
    <cofactor evidence="1 7">
        <name>Ca(2+)</name>
        <dbReference type="ChEBI" id="CHEBI:29108"/>
    </cofactor>
</comment>
<sequence>MAVARHRVGRLILGTAVFLLALLVLLPSGPQHLITGQPPLQKTHPKVRFQPSSFDWTSVPQRYPVSSIQPLPTGRPKQHLHPVQHAFAGYVHDATTQRRQQAVRAAFVRCWDSYKAHAWLRDELAPVSGGGKTTFGGWAATLVDSLDTLWIMDLRDEFYTAAAAAAAQLDWANTTDTAINVFETTIRHLGGLLGAYDLSGEPALLEKAIELGNMLYMAFDTPNRIPGFWLNFQDAKQGLQTAGTNDPSASPCSLSLEFTRLSLLTGDSKYYDAVARITDFLERTQDQSKLPGMWPKLINFHDEAVDRENGFTMGALADSLYEYLPKMAALLGGQIPSYDKMYRAAMEVAKKHLLFRPMAAEDDTEGRDVLFVGDAYVHPDRIDHVPEGQHLSCFAGGMFALGGKLFDIPDHISIGERLARGCAWAYNAFPTGLMPEIFNLIPCSSIEGPCLWDEERWQKEGDTKLRKGFKDARDPRYILRPEAIESVFLLYRMTGRADFRDLAWRMFEALMEATKTPLANSAIADVTVEGETIKLDSMESFFLSETLKYFYLIFSPPDLINLDDFVFNTEAHPFRRAK</sequence>
<feature type="disulfide bond" evidence="8">
    <location>
        <begin position="393"/>
        <end position="422"/>
    </location>
</feature>
<evidence type="ECO:0000256" key="10">
    <source>
        <dbReference type="SAM" id="SignalP"/>
    </source>
</evidence>
<evidence type="ECO:0000256" key="7">
    <source>
        <dbReference type="PIRSR" id="PIRSR601382-2"/>
    </source>
</evidence>
<dbReference type="GeneID" id="89937627"/>
<dbReference type="GO" id="GO:0036503">
    <property type="term" value="P:ERAD pathway"/>
    <property type="evidence" value="ECO:0007669"/>
    <property type="project" value="UniProtKB-ARBA"/>
</dbReference>
<evidence type="ECO:0000256" key="9">
    <source>
        <dbReference type="RuleBase" id="RU361193"/>
    </source>
</evidence>
<evidence type="ECO:0000313" key="11">
    <source>
        <dbReference type="EMBL" id="KAK4114559.1"/>
    </source>
</evidence>
<name>A0AAN6THK4_9PEZI</name>
<feature type="active site" description="Proton donor" evidence="6">
    <location>
        <position position="183"/>
    </location>
</feature>
<dbReference type="Pfam" id="PF01532">
    <property type="entry name" value="Glyco_hydro_47"/>
    <property type="match status" value="1"/>
</dbReference>
<evidence type="ECO:0000256" key="5">
    <source>
        <dbReference type="ARBA" id="ARBA00023157"/>
    </source>
</evidence>
<dbReference type="PANTHER" id="PTHR11742">
    <property type="entry name" value="MANNOSYL-OLIGOSACCHARIDE ALPHA-1,2-MANNOSIDASE-RELATED"/>
    <property type="match status" value="1"/>
</dbReference>
<dbReference type="PRINTS" id="PR00747">
    <property type="entry name" value="GLYHDRLASE47"/>
</dbReference>
<dbReference type="Gene3D" id="1.50.10.10">
    <property type="match status" value="1"/>
</dbReference>
<dbReference type="InterPro" id="IPR050749">
    <property type="entry name" value="Glycosyl_Hydrolase_47"/>
</dbReference>
<evidence type="ECO:0000256" key="1">
    <source>
        <dbReference type="ARBA" id="ARBA00001913"/>
    </source>
</evidence>
<feature type="binding site" evidence="7">
    <location>
        <position position="569"/>
    </location>
    <ligand>
        <name>Ca(2+)</name>
        <dbReference type="ChEBI" id="CHEBI:29108"/>
    </ligand>
</feature>
<evidence type="ECO:0000256" key="3">
    <source>
        <dbReference type="ARBA" id="ARBA00007658"/>
    </source>
</evidence>
<protein>
    <recommendedName>
        <fullName evidence="9">alpha-1,2-Mannosidase</fullName>
        <ecNumber evidence="9">3.2.1.-</ecNumber>
    </recommendedName>
</protein>
<dbReference type="FunFam" id="1.50.10.10:FF:000037">
    <property type="entry name" value="alpha-1,2-Mannosidase"/>
    <property type="match status" value="1"/>
</dbReference>
<feature type="active site" description="Proton donor" evidence="6">
    <location>
        <position position="436"/>
    </location>
</feature>
<evidence type="ECO:0000313" key="12">
    <source>
        <dbReference type="Proteomes" id="UP001302812"/>
    </source>
</evidence>
<comment type="pathway">
    <text evidence="2">Protein modification; protein glycosylation.</text>
</comment>
<dbReference type="GO" id="GO:0004571">
    <property type="term" value="F:mannosyl-oligosaccharide 1,2-alpha-mannosidase activity"/>
    <property type="evidence" value="ECO:0007669"/>
    <property type="project" value="InterPro"/>
</dbReference>
<dbReference type="GO" id="GO:0005509">
    <property type="term" value="F:calcium ion binding"/>
    <property type="evidence" value="ECO:0007669"/>
    <property type="project" value="InterPro"/>
</dbReference>
<gene>
    <name evidence="11" type="ORF">N656DRAFT_766753</name>
</gene>
<dbReference type="PANTHER" id="PTHR11742:SF89">
    <property type="entry name" value="ALPHA-1,2-MANNOSIDASE"/>
    <property type="match status" value="1"/>
</dbReference>
<keyword evidence="9" id="KW-0326">Glycosidase</keyword>
<feature type="signal peptide" evidence="10">
    <location>
        <begin position="1"/>
        <end position="36"/>
    </location>
</feature>
<reference evidence="11" key="1">
    <citation type="journal article" date="2023" name="Mol. Phylogenet. Evol.">
        <title>Genome-scale phylogeny and comparative genomics of the fungal order Sordariales.</title>
        <authorList>
            <person name="Hensen N."/>
            <person name="Bonometti L."/>
            <person name="Westerberg I."/>
            <person name="Brannstrom I.O."/>
            <person name="Guillou S."/>
            <person name="Cros-Aarteil S."/>
            <person name="Calhoun S."/>
            <person name="Haridas S."/>
            <person name="Kuo A."/>
            <person name="Mondo S."/>
            <person name="Pangilinan J."/>
            <person name="Riley R."/>
            <person name="LaButti K."/>
            <person name="Andreopoulos B."/>
            <person name="Lipzen A."/>
            <person name="Chen C."/>
            <person name="Yan M."/>
            <person name="Daum C."/>
            <person name="Ng V."/>
            <person name="Clum A."/>
            <person name="Steindorff A."/>
            <person name="Ohm R.A."/>
            <person name="Martin F."/>
            <person name="Silar P."/>
            <person name="Natvig D.O."/>
            <person name="Lalanne C."/>
            <person name="Gautier V."/>
            <person name="Ament-Velasquez S.L."/>
            <person name="Kruys A."/>
            <person name="Hutchinson M.I."/>
            <person name="Powell A.J."/>
            <person name="Barry K."/>
            <person name="Miller A.N."/>
            <person name="Grigoriev I.V."/>
            <person name="Debuchy R."/>
            <person name="Gladieux P."/>
            <person name="Hiltunen Thoren M."/>
            <person name="Johannesson H."/>
        </authorList>
    </citation>
    <scope>NUCLEOTIDE SEQUENCE</scope>
    <source>
        <strain evidence="11">CBS 508.74</strain>
    </source>
</reference>
<dbReference type="AlphaFoldDB" id="A0AAN6THK4"/>
<proteinExistence type="inferred from homology"/>
<dbReference type="EC" id="3.2.1.-" evidence="9"/>
<keyword evidence="7" id="KW-0479">Metal-binding</keyword>
<keyword evidence="10" id="KW-0732">Signal</keyword>
<keyword evidence="4 9" id="KW-0378">Hydrolase</keyword>
<comment type="caution">
    <text evidence="11">The sequence shown here is derived from an EMBL/GenBank/DDBJ whole genome shotgun (WGS) entry which is preliminary data.</text>
</comment>
<dbReference type="Proteomes" id="UP001302812">
    <property type="component" value="Unassembled WGS sequence"/>
</dbReference>
<evidence type="ECO:0000256" key="6">
    <source>
        <dbReference type="PIRSR" id="PIRSR601382-1"/>
    </source>
</evidence>
<dbReference type="EMBL" id="MU853336">
    <property type="protein sequence ID" value="KAK4114559.1"/>
    <property type="molecule type" value="Genomic_DNA"/>
</dbReference>
<evidence type="ECO:0000256" key="8">
    <source>
        <dbReference type="PIRSR" id="PIRSR601382-3"/>
    </source>
</evidence>
<dbReference type="RefSeq" id="XP_064672129.1">
    <property type="nucleotide sequence ID" value="XM_064813502.1"/>
</dbReference>
<accession>A0AAN6THK4</accession>
<keyword evidence="5 8" id="KW-1015">Disulfide bond</keyword>
<dbReference type="InterPro" id="IPR001382">
    <property type="entry name" value="Glyco_hydro_47"/>
</dbReference>
<evidence type="ECO:0000256" key="4">
    <source>
        <dbReference type="ARBA" id="ARBA00022801"/>
    </source>
</evidence>
<comment type="similarity">
    <text evidence="3 9">Belongs to the glycosyl hydrolase 47 family.</text>
</comment>
<dbReference type="GO" id="GO:0005975">
    <property type="term" value="P:carbohydrate metabolic process"/>
    <property type="evidence" value="ECO:0007669"/>
    <property type="project" value="InterPro"/>
</dbReference>
<keyword evidence="7" id="KW-0106">Calcium</keyword>
<dbReference type="GO" id="GO:0005783">
    <property type="term" value="C:endoplasmic reticulum"/>
    <property type="evidence" value="ECO:0007669"/>
    <property type="project" value="TreeGrafter"/>
</dbReference>
<feature type="active site" evidence="6">
    <location>
        <position position="318"/>
    </location>
</feature>
<dbReference type="SUPFAM" id="SSF48225">
    <property type="entry name" value="Seven-hairpin glycosidases"/>
    <property type="match status" value="1"/>
</dbReference>